<sequence>MNTERPLGAALLALGAGGIAVASQISVRTFNSDPGPKLFPIFACAILVICGIGLLLSKPEGEERKLDMAALLRGLNMAGLMVGYALGLWLVGFHIATLVAVFALYWVIAGAERRGWWRGLIYAVAVTGAVHLLFAVALNAFLPHGILL</sequence>
<feature type="transmembrane region" description="Helical" evidence="1">
    <location>
        <begin position="78"/>
        <end position="108"/>
    </location>
</feature>
<evidence type="ECO:0000313" key="3">
    <source>
        <dbReference type="EMBL" id="MCW1934914.1"/>
    </source>
</evidence>
<keyword evidence="4" id="KW-1185">Reference proteome</keyword>
<name>A0ABT3H557_9RHOB</name>
<feature type="domain" description="DUF1468" evidence="2">
    <location>
        <begin position="8"/>
        <end position="143"/>
    </location>
</feature>
<organism evidence="3 4">
    <name type="scientific">Pararhodobacter zhoushanensis</name>
    <dbReference type="NCBI Taxonomy" id="2479545"/>
    <lineage>
        <taxon>Bacteria</taxon>
        <taxon>Pseudomonadati</taxon>
        <taxon>Pseudomonadota</taxon>
        <taxon>Alphaproteobacteria</taxon>
        <taxon>Rhodobacterales</taxon>
        <taxon>Paracoccaceae</taxon>
        <taxon>Pararhodobacter</taxon>
    </lineage>
</organism>
<dbReference type="RefSeq" id="WP_264507799.1">
    <property type="nucleotide sequence ID" value="NZ_JAPDFL010000002.1"/>
</dbReference>
<comment type="caution">
    <text evidence="3">The sequence shown here is derived from an EMBL/GenBank/DDBJ whole genome shotgun (WGS) entry which is preliminary data.</text>
</comment>
<reference evidence="3 4" key="1">
    <citation type="submission" date="2022-10" db="EMBL/GenBank/DDBJ databases">
        <title>Pararhodobacter sp. nov., isolated from marine algae.</title>
        <authorList>
            <person name="Choi B.J."/>
            <person name="Kim J.M."/>
            <person name="Lee J.K."/>
            <person name="Choi D.G."/>
            <person name="Jeon C.O."/>
        </authorList>
    </citation>
    <scope>NUCLEOTIDE SEQUENCE [LARGE SCALE GENOMIC DNA]</scope>
    <source>
        <strain evidence="3 4">ZQ420</strain>
    </source>
</reference>
<keyword evidence="1" id="KW-1133">Transmembrane helix</keyword>
<proteinExistence type="predicted"/>
<keyword evidence="1" id="KW-0812">Transmembrane</keyword>
<dbReference type="InterPro" id="IPR009936">
    <property type="entry name" value="DUF1468"/>
</dbReference>
<dbReference type="Proteomes" id="UP001208938">
    <property type="component" value="Unassembled WGS sequence"/>
</dbReference>
<evidence type="ECO:0000259" key="2">
    <source>
        <dbReference type="Pfam" id="PF07331"/>
    </source>
</evidence>
<evidence type="ECO:0000256" key="1">
    <source>
        <dbReference type="SAM" id="Phobius"/>
    </source>
</evidence>
<feature type="transmembrane region" description="Helical" evidence="1">
    <location>
        <begin position="120"/>
        <end position="142"/>
    </location>
</feature>
<keyword evidence="1" id="KW-0472">Membrane</keyword>
<evidence type="ECO:0000313" key="4">
    <source>
        <dbReference type="Proteomes" id="UP001208938"/>
    </source>
</evidence>
<accession>A0ABT3H557</accession>
<protein>
    <submittedName>
        <fullName evidence="3">Tripartite tricarboxylate transporter TctB family protein</fullName>
    </submittedName>
</protein>
<dbReference type="Pfam" id="PF07331">
    <property type="entry name" value="TctB"/>
    <property type="match status" value="1"/>
</dbReference>
<gene>
    <name evidence="3" type="ORF">OKW52_22345</name>
</gene>
<dbReference type="EMBL" id="JAPDFL010000002">
    <property type="protein sequence ID" value="MCW1934914.1"/>
    <property type="molecule type" value="Genomic_DNA"/>
</dbReference>
<feature type="transmembrane region" description="Helical" evidence="1">
    <location>
        <begin position="38"/>
        <end position="57"/>
    </location>
</feature>